<evidence type="ECO:0000256" key="2">
    <source>
        <dbReference type="ARBA" id="ARBA00022982"/>
    </source>
</evidence>
<evidence type="ECO:0000313" key="6">
    <source>
        <dbReference type="Proteomes" id="UP000011531"/>
    </source>
</evidence>
<feature type="domain" description="Thioredoxin-like fold" evidence="4">
    <location>
        <begin position="21"/>
        <end position="193"/>
    </location>
</feature>
<keyword evidence="2" id="KW-0813">Transport</keyword>
<comment type="similarity">
    <text evidence="1">Belongs to the glutaredoxin family.</text>
</comment>
<proteinExistence type="inferred from homology"/>
<accession>L9X8M4</accession>
<keyword evidence="6" id="KW-1185">Reference proteome</keyword>
<reference evidence="5 6" key="1">
    <citation type="journal article" date="2014" name="PLoS Genet.">
        <title>Phylogenetically driven sequencing of extremely halophilic archaea reveals strategies for static and dynamic osmo-response.</title>
        <authorList>
            <person name="Becker E.A."/>
            <person name="Seitzer P.M."/>
            <person name="Tritt A."/>
            <person name="Larsen D."/>
            <person name="Krusor M."/>
            <person name="Yao A.I."/>
            <person name="Wu D."/>
            <person name="Madern D."/>
            <person name="Eisen J.A."/>
            <person name="Darling A.E."/>
            <person name="Facciotti M.T."/>
        </authorList>
    </citation>
    <scope>NUCLEOTIDE SEQUENCE [LARGE SCALE GENOMIC DNA]</scope>
    <source>
        <strain evidence="5 6">DSM 18795</strain>
    </source>
</reference>
<dbReference type="Pfam" id="PF13462">
    <property type="entry name" value="Thioredoxin_4"/>
    <property type="match status" value="1"/>
</dbReference>
<protein>
    <submittedName>
        <fullName evidence="5">DSBA-like thioredoxin</fullName>
    </submittedName>
</protein>
<dbReference type="Gene3D" id="3.40.30.10">
    <property type="entry name" value="Glutaredoxin"/>
    <property type="match status" value="1"/>
</dbReference>
<comment type="caution">
    <text evidence="5">The sequence shown here is derived from an EMBL/GenBank/DDBJ whole genome shotgun (WGS) entry which is preliminary data.</text>
</comment>
<feature type="compositionally biased region" description="Acidic residues" evidence="3">
    <location>
        <begin position="199"/>
        <end position="331"/>
    </location>
</feature>
<name>L9X8M4_9EURY</name>
<dbReference type="AlphaFoldDB" id="L9X8M4"/>
<keyword evidence="2" id="KW-0249">Electron transport</keyword>
<evidence type="ECO:0000259" key="4">
    <source>
        <dbReference type="Pfam" id="PF13462"/>
    </source>
</evidence>
<sequence length="362" mass="38754">MGAASDDAVPVPDDADERTYPTIGTNADAPTATVYGNFKCPYTQDFVSGNLQEIIEEFVVTGRLNVRFCNLAYEPGDTSQHYISDSDPRLAAVGLAIWNEDSSSYWEFVSETYANSPSGYVDYDELEDRARSADVTNAEACVDRAEAGEYDAAVERIAEIADDHGVSFTPQFELAGETTAPHHGTQAILNWIESRLEDAPDGETSDDEDGAEEESDEAEADDEVEDPKEESDVEEADGEDADSEDSGSEDADSEDTSDSEDADSEDTSDSEDADSEDTSDSDSEDTSDSDSEDTSDSDSEDTSDSDSEDTDSEDTEETSDDDTEDDADDSSDGSSGSSGGIGAGEDYDLSDDRTVDDLPVDC</sequence>
<evidence type="ECO:0000256" key="1">
    <source>
        <dbReference type="ARBA" id="ARBA00007787"/>
    </source>
</evidence>
<dbReference type="InterPro" id="IPR012336">
    <property type="entry name" value="Thioredoxin-like_fold"/>
</dbReference>
<feature type="compositionally biased region" description="Low complexity" evidence="3">
    <location>
        <begin position="1"/>
        <end position="12"/>
    </location>
</feature>
<evidence type="ECO:0000256" key="3">
    <source>
        <dbReference type="SAM" id="MobiDB-lite"/>
    </source>
</evidence>
<dbReference type="STRING" id="1227498.C492_14270"/>
<dbReference type="Proteomes" id="UP000011531">
    <property type="component" value="Unassembled WGS sequence"/>
</dbReference>
<feature type="region of interest" description="Disordered" evidence="3">
    <location>
        <begin position="1"/>
        <end position="24"/>
    </location>
</feature>
<dbReference type="SUPFAM" id="SSF52833">
    <property type="entry name" value="Thioredoxin-like"/>
    <property type="match status" value="1"/>
</dbReference>
<evidence type="ECO:0000313" key="5">
    <source>
        <dbReference type="EMBL" id="ELY56983.1"/>
    </source>
</evidence>
<gene>
    <name evidence="5" type="ORF">C492_14270</name>
</gene>
<organism evidence="5 6">
    <name type="scientific">Natronococcus jeotgali DSM 18795</name>
    <dbReference type="NCBI Taxonomy" id="1227498"/>
    <lineage>
        <taxon>Archaea</taxon>
        <taxon>Methanobacteriati</taxon>
        <taxon>Methanobacteriota</taxon>
        <taxon>Stenosarchaea group</taxon>
        <taxon>Halobacteria</taxon>
        <taxon>Halobacteriales</taxon>
        <taxon>Natrialbaceae</taxon>
        <taxon>Natronococcus</taxon>
    </lineage>
</organism>
<dbReference type="InterPro" id="IPR036249">
    <property type="entry name" value="Thioredoxin-like_sf"/>
</dbReference>
<dbReference type="EMBL" id="AOIA01000122">
    <property type="protein sequence ID" value="ELY56983.1"/>
    <property type="molecule type" value="Genomic_DNA"/>
</dbReference>
<feature type="region of interest" description="Disordered" evidence="3">
    <location>
        <begin position="198"/>
        <end position="362"/>
    </location>
</feature>